<feature type="domain" description="DUF7507" evidence="1">
    <location>
        <begin position="16"/>
        <end position="100"/>
    </location>
</feature>
<evidence type="ECO:0000313" key="2">
    <source>
        <dbReference type="EMBL" id="WIA23984.1"/>
    </source>
</evidence>
<dbReference type="NCBIfam" id="TIGR01451">
    <property type="entry name" value="B_ant_repeat"/>
    <property type="match status" value="1"/>
</dbReference>
<dbReference type="InterPro" id="IPR051172">
    <property type="entry name" value="Chlamydia_OmcB"/>
</dbReference>
<reference evidence="2 3" key="1">
    <citation type="submission" date="2023-05" db="EMBL/GenBank/DDBJ databases">
        <title>A 100% complete, gapless, phased diploid assembly of the Scenedesmus obliquus UTEX 3031 genome.</title>
        <authorList>
            <person name="Biondi T.C."/>
            <person name="Hanschen E.R."/>
            <person name="Kwon T."/>
            <person name="Eng W."/>
            <person name="Kruse C.P.S."/>
            <person name="Koehler S.I."/>
            <person name="Kunde Y."/>
            <person name="Gleasner C.D."/>
            <person name="You Mak K.T."/>
            <person name="Polle J."/>
            <person name="Hovde B.T."/>
            <person name="Starkenburg S.R."/>
        </authorList>
    </citation>
    <scope>NUCLEOTIDE SEQUENCE [LARGE SCALE GENOMIC DNA]</scope>
    <source>
        <strain evidence="2 3">DOE0152z</strain>
    </source>
</reference>
<proteinExistence type="predicted"/>
<sequence>MTLDITDFPARGATYTQDERVTYKAVLTNTGNVKLTDTKISGSTVPSGSVTGICPDLDVAYQSSRDCTFEVPLEFDILDTESVQLLASASASGPGAVAVASADKTVTLDVVRQLTVVKTLPTNQQSYKSTGNTLDYTITATNSGGITLKNVQVTDPRIPGPQLVCSSEPAEGLERKSAITCTGSYTVKPADVEAKTIDNTATATANKMTSAASGSAQSSMLAMIVSLAPASSSEPGSIGIESYSSTSAIFFNVIVRNAGQAALTGATLQVTDTGAAIGLEISVDTAAQSCQLGSPIPAGETRTCLVTLRPKQDNLDAGFPLVITAAGTATDAVSKESISASSAEVNVPAAQNAKLEYQLTADATGLSTLPAADEPVKYTLKIFNKGNVRLTDVAPAFKVNDAAALLDFSGCLSDLRNSEAGEQLSKTSCEVTRKLKQSDIEKGSLDVTGSLSATYTCQEADCPKRLEGSLNPGPLPSITLTRVAEITFQSLTTSVFNITGQKRTDGLYYVYPGDVITYKLTAVSSGNTALLGVAVSDGRASSEKRADCSLSRLDAPTLSSTSELVCPSSGEASYTVTQDDVDAGGYTITATGSASRLSWNSGTLDGSVDERVPAKQSPAANIVVEASSNTVTYADTTVTFIANISNPGNVRLKGLKLEDDAELGSNACAVVGALDPKMSFSCTVTKTFKQGDIQDGASVKAAFKPVFTVSGSQLSVPASASATVTFIKEANLQVSLSDPVPAEKRADTAIRFTVTVQNIGNWILSSIGYSSTFKACPAALSPGQSEVCTLEVPVVATDFDKAATHSDLQFSAEVTNSDLKSSRVVSVNKFDHINHGPGLSATLTSNPETLVQEGTQVKYTATFKNTGNTAVNFVQNSIRLTVGGKVIPLDCPDEGEVLSAGASTTCNSNSNPVVARFKDLLSGKIDASVVASYTSAHSPGEELPASATGTTIAQVCDASRAGRCPRFQATVVNGKLKPTYLGAFSATCNGCTATVTFKSPFQTATCTTDMVNYVALAVGGRPTQCAKRDSVWFGDEVVLSNVSHGSRVFAYMYDASYSEGTAAPAVVFKDLGRPACRVSASFAGNGYCGKYGGFVVNCGSNCRRN</sequence>
<dbReference type="InterPro" id="IPR047589">
    <property type="entry name" value="DUF11_rpt"/>
</dbReference>
<gene>
    <name evidence="2" type="ORF">OEZ85_013615</name>
</gene>
<name>A0ABY8URF1_TETOB</name>
<evidence type="ECO:0000313" key="3">
    <source>
        <dbReference type="Proteomes" id="UP001244341"/>
    </source>
</evidence>
<feature type="domain" description="DUF7507" evidence="1">
    <location>
        <begin position="113"/>
        <end position="210"/>
    </location>
</feature>
<dbReference type="EMBL" id="CP126224">
    <property type="protein sequence ID" value="WIA23984.1"/>
    <property type="molecule type" value="Genomic_DNA"/>
</dbReference>
<organism evidence="2 3">
    <name type="scientific">Tetradesmus obliquus</name>
    <name type="common">Green alga</name>
    <name type="synonym">Acutodesmus obliquus</name>
    <dbReference type="NCBI Taxonomy" id="3088"/>
    <lineage>
        <taxon>Eukaryota</taxon>
        <taxon>Viridiplantae</taxon>
        <taxon>Chlorophyta</taxon>
        <taxon>core chlorophytes</taxon>
        <taxon>Chlorophyceae</taxon>
        <taxon>CS clade</taxon>
        <taxon>Sphaeropleales</taxon>
        <taxon>Scenedesmaceae</taxon>
        <taxon>Tetradesmus</taxon>
    </lineage>
</organism>
<dbReference type="PANTHER" id="PTHR34819">
    <property type="entry name" value="LARGE CYSTEINE-RICH PERIPLASMIC PROTEIN OMCB"/>
    <property type="match status" value="1"/>
</dbReference>
<feature type="domain" description="DUF7507" evidence="1">
    <location>
        <begin position="617"/>
        <end position="699"/>
    </location>
</feature>
<protein>
    <recommendedName>
        <fullName evidence="1">DUF7507 domain-containing protein</fullName>
    </recommendedName>
</protein>
<dbReference type="Pfam" id="PF24346">
    <property type="entry name" value="DUF7507"/>
    <property type="match status" value="4"/>
</dbReference>
<keyword evidence="3" id="KW-1185">Reference proteome</keyword>
<dbReference type="Proteomes" id="UP001244341">
    <property type="component" value="Chromosome 17b"/>
</dbReference>
<feature type="domain" description="DUF7507" evidence="1">
    <location>
        <begin position="507"/>
        <end position="595"/>
    </location>
</feature>
<evidence type="ECO:0000259" key="1">
    <source>
        <dbReference type="Pfam" id="PF24346"/>
    </source>
</evidence>
<accession>A0ABY8URF1</accession>
<dbReference type="InterPro" id="IPR055354">
    <property type="entry name" value="DUF7507"/>
</dbReference>